<evidence type="ECO:0008006" key="4">
    <source>
        <dbReference type="Google" id="ProtNLM"/>
    </source>
</evidence>
<reference evidence="2 3" key="1">
    <citation type="journal article" date="2023" name="PLoS ONE">
        <title>Cytospora paraplurivora sp. nov. isolated from orchards with fruit tree decline syndrome in Ontario, Canada.</title>
        <authorList>
            <person name="Ilyukhin E."/>
            <person name="Nguyen H.D.T."/>
            <person name="Castle A.J."/>
            <person name="Ellouze W."/>
        </authorList>
    </citation>
    <scope>NUCLEOTIDE SEQUENCE [LARGE SCALE GENOMIC DNA]</scope>
    <source>
        <strain evidence="2 3">FDS-564</strain>
    </source>
</reference>
<feature type="region of interest" description="Disordered" evidence="1">
    <location>
        <begin position="516"/>
        <end position="539"/>
    </location>
</feature>
<organism evidence="2 3">
    <name type="scientific">Cytospora paraplurivora</name>
    <dbReference type="NCBI Taxonomy" id="2898453"/>
    <lineage>
        <taxon>Eukaryota</taxon>
        <taxon>Fungi</taxon>
        <taxon>Dikarya</taxon>
        <taxon>Ascomycota</taxon>
        <taxon>Pezizomycotina</taxon>
        <taxon>Sordariomycetes</taxon>
        <taxon>Sordariomycetidae</taxon>
        <taxon>Diaporthales</taxon>
        <taxon>Cytosporaceae</taxon>
        <taxon>Cytospora</taxon>
    </lineage>
</organism>
<dbReference type="SUPFAM" id="SSF55729">
    <property type="entry name" value="Acyl-CoA N-acyltransferases (Nat)"/>
    <property type="match status" value="1"/>
</dbReference>
<accession>A0AAN9U5T8</accession>
<feature type="compositionally biased region" description="Polar residues" evidence="1">
    <location>
        <begin position="201"/>
        <end position="215"/>
    </location>
</feature>
<dbReference type="EMBL" id="JAJSPL020000020">
    <property type="protein sequence ID" value="KAK7740521.1"/>
    <property type="molecule type" value="Genomic_DNA"/>
</dbReference>
<keyword evidence="3" id="KW-1185">Reference proteome</keyword>
<feature type="compositionally biased region" description="Polar residues" evidence="1">
    <location>
        <begin position="11"/>
        <end position="20"/>
    </location>
</feature>
<evidence type="ECO:0000256" key="1">
    <source>
        <dbReference type="SAM" id="MobiDB-lite"/>
    </source>
</evidence>
<proteinExistence type="predicted"/>
<dbReference type="AlphaFoldDB" id="A0AAN9U5T8"/>
<evidence type="ECO:0000313" key="3">
    <source>
        <dbReference type="Proteomes" id="UP001320245"/>
    </source>
</evidence>
<feature type="region of interest" description="Disordered" evidence="1">
    <location>
        <begin position="152"/>
        <end position="230"/>
    </location>
</feature>
<gene>
    <name evidence="2" type="ORF">SLS53_005364</name>
</gene>
<dbReference type="Proteomes" id="UP001320245">
    <property type="component" value="Unassembled WGS sequence"/>
</dbReference>
<sequence length="704" mass="78212">MAPSGLAGSQWAATTKQSGAFSKYDLEQGTKMWQEMLEPAKQSQTNQATSQPRVQGGLPPHLLRQHHDTNAPQTTGSLTPAASSKPPECPAPHDASLGVAPKQSYPPTTAPGEVTKLVPLTKANSSMHPLLQKIVGNRFSVAVTQDAYPISPDGGARLSPTYPNLNNGQHDQAKHGTPKTQVHPQKKKWRPKHSEDLESHSLPSTAASVNLNWSDGSDFPDRSEDGNNALTKDVRGNIADELDIVPKDDGNGWFNKNAWKDYHSNTPSNEDVGHGSFVEGWKAIYCRNWIAGLSKTPPATAFCLEKNIDRHWECDIDPKDGFLMSPIEYPLTRINPNDPGDDQVLERRLRDTASMRASIEYPQWQKRVEKRKKKDAEFAARNPTSNFVRRPRSPSTTPQLSHVSALNPVAEAFVSSLQQPSQGNVTAAQVLVGPVQQEDHDRVDGRRVKIPCHLRPAEIADASQVLEIYNWEVVNGCQALDAKPLSLQDIQRILMECKSAHMPFIVAVQGTPMEAASRQDSSAYPRGPYKQPRPTGPYQKAAVPQLASDKILGFGFISCPMVGLAGNVHTNVGRFIGRVHFYVDHASRRKGIGRAILHKLTRCGSKSYHSVDWYEWHDPVGAAVFKEPGYNPRNYSRLYIESSSAGENDTDNAWHEKFMDDMGYLFMSTMDKTRNLGPGRDDEWRDTILWQHDCREPKSIHESD</sequence>
<comment type="caution">
    <text evidence="2">The sequence shown here is derived from an EMBL/GenBank/DDBJ whole genome shotgun (WGS) entry which is preliminary data.</text>
</comment>
<feature type="compositionally biased region" description="Polar residues" evidence="1">
    <location>
        <begin position="41"/>
        <end position="53"/>
    </location>
</feature>
<feature type="compositionally biased region" description="Polar residues" evidence="1">
    <location>
        <begin position="161"/>
        <end position="170"/>
    </location>
</feature>
<feature type="region of interest" description="Disordered" evidence="1">
    <location>
        <begin position="1"/>
        <end position="111"/>
    </location>
</feature>
<name>A0AAN9U5T8_9PEZI</name>
<dbReference type="InterPro" id="IPR016181">
    <property type="entry name" value="Acyl_CoA_acyltransferase"/>
</dbReference>
<evidence type="ECO:0000313" key="2">
    <source>
        <dbReference type="EMBL" id="KAK7740521.1"/>
    </source>
</evidence>
<feature type="compositionally biased region" description="Polar residues" evidence="1">
    <location>
        <begin position="70"/>
        <end position="82"/>
    </location>
</feature>
<protein>
    <recommendedName>
        <fullName evidence="4">N-acetyltransferase domain-containing protein</fullName>
    </recommendedName>
</protein>
<dbReference type="Gene3D" id="3.40.630.30">
    <property type="match status" value="1"/>
</dbReference>